<dbReference type="Pfam" id="PF17759">
    <property type="entry name" value="tRNA_synthFbeta"/>
    <property type="match status" value="1"/>
</dbReference>
<evidence type="ECO:0000256" key="8">
    <source>
        <dbReference type="ARBA" id="ARBA00022917"/>
    </source>
</evidence>
<dbReference type="SUPFAM" id="SSF54991">
    <property type="entry name" value="Anticodon-binding domain of PheRS"/>
    <property type="match status" value="1"/>
</dbReference>
<dbReference type="GO" id="GO:0000287">
    <property type="term" value="F:magnesium ion binding"/>
    <property type="evidence" value="ECO:0007669"/>
    <property type="project" value="InterPro"/>
</dbReference>
<dbReference type="GO" id="GO:0004826">
    <property type="term" value="F:phenylalanine-tRNA ligase activity"/>
    <property type="evidence" value="ECO:0007669"/>
    <property type="project" value="UniProtKB-EC"/>
</dbReference>
<dbReference type="Gene3D" id="3.30.70.380">
    <property type="entry name" value="Ferrodoxin-fold anticodon-binding domain"/>
    <property type="match status" value="1"/>
</dbReference>
<keyword evidence="5" id="KW-0547">Nucleotide-binding</keyword>
<dbReference type="SUPFAM" id="SSF56037">
    <property type="entry name" value="PheT/TilS domain"/>
    <property type="match status" value="1"/>
</dbReference>
<dbReference type="GO" id="GO:0003723">
    <property type="term" value="F:RNA binding"/>
    <property type="evidence" value="ECO:0007669"/>
    <property type="project" value="InterPro"/>
</dbReference>
<dbReference type="EC" id="6.1.1.20" evidence="2"/>
<dbReference type="AlphaFoldDB" id="A0A1F7WKF2"/>
<keyword evidence="8" id="KW-0648">Protein biosynthesis</keyword>
<keyword evidence="4" id="KW-0479">Metal-binding</keyword>
<name>A0A1F7WKF2_9BACT</name>
<dbReference type="Gene3D" id="3.30.930.10">
    <property type="entry name" value="Bira Bifunctional Protein, Domain 2"/>
    <property type="match status" value="1"/>
</dbReference>
<dbReference type="EMBL" id="MGFJ01000010">
    <property type="protein sequence ID" value="OGM03007.1"/>
    <property type="molecule type" value="Genomic_DNA"/>
</dbReference>
<comment type="caution">
    <text evidence="12">The sequence shown here is derived from an EMBL/GenBank/DDBJ whole genome shotgun (WGS) entry which is preliminary data.</text>
</comment>
<dbReference type="InterPro" id="IPR005146">
    <property type="entry name" value="B3/B4_tRNA-bd"/>
</dbReference>
<dbReference type="SMART" id="SM00874">
    <property type="entry name" value="B5"/>
    <property type="match status" value="1"/>
</dbReference>
<dbReference type="PROSITE" id="PS51483">
    <property type="entry name" value="B5"/>
    <property type="match status" value="1"/>
</dbReference>
<dbReference type="GO" id="GO:0009328">
    <property type="term" value="C:phenylalanine-tRNA ligase complex"/>
    <property type="evidence" value="ECO:0007669"/>
    <property type="project" value="TreeGrafter"/>
</dbReference>
<proteinExistence type="predicted"/>
<dbReference type="SUPFAM" id="SSF55681">
    <property type="entry name" value="Class II aaRS and biotin synthetases"/>
    <property type="match status" value="1"/>
</dbReference>
<evidence type="ECO:0000313" key="13">
    <source>
        <dbReference type="Proteomes" id="UP000176198"/>
    </source>
</evidence>
<evidence type="ECO:0000256" key="9">
    <source>
        <dbReference type="ARBA" id="ARBA00023146"/>
    </source>
</evidence>
<dbReference type="Pfam" id="PF03483">
    <property type="entry name" value="B3_4"/>
    <property type="match status" value="1"/>
</dbReference>
<gene>
    <name evidence="12" type="ORF">A2115_03815</name>
</gene>
<dbReference type="SMART" id="SM00873">
    <property type="entry name" value="B3_4"/>
    <property type="match status" value="1"/>
</dbReference>
<evidence type="ECO:0000256" key="6">
    <source>
        <dbReference type="ARBA" id="ARBA00022840"/>
    </source>
</evidence>
<dbReference type="InterPro" id="IPR020825">
    <property type="entry name" value="Phe-tRNA_synthase-like_B3/B4"/>
</dbReference>
<dbReference type="InterPro" id="IPR036690">
    <property type="entry name" value="Fdx_antiC-bd_sf"/>
</dbReference>
<evidence type="ECO:0000313" key="12">
    <source>
        <dbReference type="EMBL" id="OGM03007.1"/>
    </source>
</evidence>
<dbReference type="SMART" id="SM00896">
    <property type="entry name" value="FDX-ACB"/>
    <property type="match status" value="1"/>
</dbReference>
<dbReference type="GO" id="GO:0005524">
    <property type="term" value="F:ATP binding"/>
    <property type="evidence" value="ECO:0007669"/>
    <property type="project" value="UniProtKB-KW"/>
</dbReference>
<keyword evidence="9" id="KW-0030">Aminoacyl-tRNA synthetase</keyword>
<dbReference type="GO" id="GO:0006432">
    <property type="term" value="P:phenylalanyl-tRNA aminoacylation"/>
    <property type="evidence" value="ECO:0007669"/>
    <property type="project" value="InterPro"/>
</dbReference>
<feature type="domain" description="FDX-ACB" evidence="10">
    <location>
        <begin position="561"/>
        <end position="644"/>
    </location>
</feature>
<dbReference type="InterPro" id="IPR045060">
    <property type="entry name" value="Phe-tRNA-ligase_IIc_bsu"/>
</dbReference>
<evidence type="ECO:0000256" key="3">
    <source>
        <dbReference type="ARBA" id="ARBA00022598"/>
    </source>
</evidence>
<dbReference type="SUPFAM" id="SSF46955">
    <property type="entry name" value="Putative DNA-binding domain"/>
    <property type="match status" value="2"/>
</dbReference>
<dbReference type="InterPro" id="IPR009061">
    <property type="entry name" value="DNA-bd_dom_put_sf"/>
</dbReference>
<evidence type="ECO:0000259" key="11">
    <source>
        <dbReference type="PROSITE" id="PS51483"/>
    </source>
</evidence>
<keyword evidence="3" id="KW-0436">Ligase</keyword>
<keyword evidence="6" id="KW-0067">ATP-binding</keyword>
<comment type="cofactor">
    <cofactor evidence="1">
        <name>Mg(2+)</name>
        <dbReference type="ChEBI" id="CHEBI:18420"/>
    </cofactor>
</comment>
<accession>A0A1F7WKF2</accession>
<evidence type="ECO:0000259" key="10">
    <source>
        <dbReference type="PROSITE" id="PS51447"/>
    </source>
</evidence>
<protein>
    <recommendedName>
        <fullName evidence="2">phenylalanine--tRNA ligase</fullName>
        <ecNumber evidence="2">6.1.1.20</ecNumber>
    </recommendedName>
</protein>
<dbReference type="Gene3D" id="3.30.56.10">
    <property type="match status" value="2"/>
</dbReference>
<reference evidence="12 13" key="1">
    <citation type="journal article" date="2016" name="Nat. Commun.">
        <title>Thousands of microbial genomes shed light on interconnected biogeochemical processes in an aquifer system.</title>
        <authorList>
            <person name="Anantharaman K."/>
            <person name="Brown C.T."/>
            <person name="Hug L.A."/>
            <person name="Sharon I."/>
            <person name="Castelle C.J."/>
            <person name="Probst A.J."/>
            <person name="Thomas B.C."/>
            <person name="Singh A."/>
            <person name="Wilkins M.J."/>
            <person name="Karaoz U."/>
            <person name="Brodie E.L."/>
            <person name="Williams K.H."/>
            <person name="Hubbard S.S."/>
            <person name="Banfield J.F."/>
        </authorList>
    </citation>
    <scope>NUCLEOTIDE SEQUENCE [LARGE SCALE GENOMIC DNA]</scope>
</reference>
<dbReference type="Pfam" id="PF03147">
    <property type="entry name" value="FDX-ACB"/>
    <property type="match status" value="1"/>
</dbReference>
<evidence type="ECO:0000256" key="4">
    <source>
        <dbReference type="ARBA" id="ARBA00022723"/>
    </source>
</evidence>
<dbReference type="PROSITE" id="PS51447">
    <property type="entry name" value="FDX_ACB"/>
    <property type="match status" value="1"/>
</dbReference>
<dbReference type="InterPro" id="IPR041616">
    <property type="entry name" value="PheRS_beta_core"/>
</dbReference>
<dbReference type="Pfam" id="PF03484">
    <property type="entry name" value="B5"/>
    <property type="match status" value="1"/>
</dbReference>
<evidence type="ECO:0000256" key="5">
    <source>
        <dbReference type="ARBA" id="ARBA00022741"/>
    </source>
</evidence>
<dbReference type="STRING" id="1802471.A2115_03815"/>
<dbReference type="InterPro" id="IPR005121">
    <property type="entry name" value="Fdx_antiC-bd"/>
</dbReference>
<dbReference type="PANTHER" id="PTHR10947:SF0">
    <property type="entry name" value="PHENYLALANINE--TRNA LIGASE BETA SUBUNIT"/>
    <property type="match status" value="1"/>
</dbReference>
<evidence type="ECO:0000256" key="2">
    <source>
        <dbReference type="ARBA" id="ARBA00012814"/>
    </source>
</evidence>
<sequence length="646" mass="72425">MDILIPDSWMREYLDTPAKPGDIAKYISLCGPSVERIEKVTGDYIYHVEITTNRIDSVSIYGFAREVSAILPTFNIPAKLKQLKPSPNLERIDNLNFSIISKGGLVKRAIGVVLTDIKNWQSPEIIARRLEMSGMRSLNAVVDITNIVMLEVGHPSHAFDYDKIKNQKFVIRESVAGEKVTSFDGKTYTLTGGDIVFDDGEGKIIDLPGIIGTKNSVVDENTKKVLFFIDNNDPARIRKTSMGLDIRTVAASINEKGVDPELANTALLKGIELFETICKAKLASKIFDFYPNPTKTKIVKTTKEYIDKVLGVEISKTEISKELTALGFTPTWKSNKLTVKIPSYRADDISIPEDIVEEVARLYGYYKLPSKLMAGDLPNLYQPSTFDTERKIKQILKNLTGIEVYTLSLVPEEFVDINNALRLKNPLGPATEFLRTNLKNSLVDAINSNKGIYEKLFLFEIANVYKPNKSDLPAELLTLGLAFDGYKYTEVKGIVNTLLHQELNIGTNYDIDKATGLISIISKKDNLGTIEILSNGLITAEFGVESIIAKSKAYISFEPIPKYPAQIEDITLSIPKKVYLGEIINTVKQMPLVSNFDLIDTYDHSFTFRIWYQDKNKTLTDQDVKVIRKAVFKQLKSEFDIAPKEN</sequence>
<dbReference type="Gene3D" id="3.50.40.10">
    <property type="entry name" value="Phenylalanyl-trna Synthetase, Chain B, domain 3"/>
    <property type="match status" value="1"/>
</dbReference>
<keyword evidence="7" id="KW-0460">Magnesium</keyword>
<evidence type="ECO:0000256" key="7">
    <source>
        <dbReference type="ARBA" id="ARBA00022842"/>
    </source>
</evidence>
<dbReference type="InterPro" id="IPR005147">
    <property type="entry name" value="tRNA_synthase_B5-dom"/>
</dbReference>
<evidence type="ECO:0000256" key="1">
    <source>
        <dbReference type="ARBA" id="ARBA00001946"/>
    </source>
</evidence>
<feature type="domain" description="B5" evidence="11">
    <location>
        <begin position="294"/>
        <end position="370"/>
    </location>
</feature>
<organism evidence="12 13">
    <name type="scientific">Candidatus Woesebacteria bacterium GWA1_41_8</name>
    <dbReference type="NCBI Taxonomy" id="1802471"/>
    <lineage>
        <taxon>Bacteria</taxon>
        <taxon>Candidatus Woeseibacteriota</taxon>
    </lineage>
</organism>
<dbReference type="InterPro" id="IPR045864">
    <property type="entry name" value="aa-tRNA-synth_II/BPL/LPL"/>
</dbReference>
<dbReference type="PANTHER" id="PTHR10947">
    <property type="entry name" value="PHENYLALANYL-TRNA SYNTHETASE BETA CHAIN AND LEUCINE-RICH REPEAT-CONTAINING PROTEIN 47"/>
    <property type="match status" value="1"/>
</dbReference>
<dbReference type="Proteomes" id="UP000176198">
    <property type="component" value="Unassembled WGS sequence"/>
</dbReference>